<evidence type="ECO:0000313" key="6">
    <source>
        <dbReference type="Proteomes" id="UP000234956"/>
    </source>
</evidence>
<sequence length="322" mass="35973">MRQHLLARICFMIIMMACISGCSEETKIAKHSSLKIGVLRIDDSLPLYVAEKDQLFQKYGVDVELIEFGSASDQSKAMEAGELDGMMTDMIVQNLIKKGGLDVKTIALALGATEKEGRFLVVSSPQSAIVEPKQLEGQSVMIAENTMIDYLMEQYERHLKLESSQITKIHLPNLSLRVDAVLAGKEAQVAILPEPLASYAVAQGANIVIDDTKLGENFSQSVIVMTQKNITKNRAEVKKFLEAYNEAIKQVNRQPEKYFELALQVANVPEILKEQYTVPAFTPNRVPAQENMERLSDWLVSKGLLEQAFSYEELVETSLEEQ</sequence>
<accession>A0A2I0V1V2</accession>
<dbReference type="SMART" id="SM00062">
    <property type="entry name" value="PBPb"/>
    <property type="match status" value="1"/>
</dbReference>
<reference evidence="5 6" key="1">
    <citation type="submission" date="2017-10" db="EMBL/GenBank/DDBJ databases">
        <title>Draft genome of Lysinibacillus fusiformis strain Juneja, a laboratory-derived pathogen of Drosophila melanogaster.</title>
        <authorList>
            <person name="Smith B.R."/>
            <person name="Unckless R.L."/>
        </authorList>
    </citation>
    <scope>NUCLEOTIDE SEQUENCE [LARGE SCALE GENOMIC DNA]</scope>
    <source>
        <strain evidence="5 6">Juneja</strain>
    </source>
</reference>
<dbReference type="SUPFAM" id="SSF53850">
    <property type="entry name" value="Periplasmic binding protein-like II"/>
    <property type="match status" value="1"/>
</dbReference>
<dbReference type="Pfam" id="PF13379">
    <property type="entry name" value="NMT1_2"/>
    <property type="match status" value="1"/>
</dbReference>
<dbReference type="RefSeq" id="WP_036121596.1">
    <property type="nucleotide sequence ID" value="NZ_PDFK01000002.1"/>
</dbReference>
<proteinExistence type="inferred from homology"/>
<evidence type="ECO:0000256" key="1">
    <source>
        <dbReference type="ARBA" id="ARBA00010742"/>
    </source>
</evidence>
<dbReference type="PANTHER" id="PTHR30024">
    <property type="entry name" value="ALIPHATIC SULFONATES-BINDING PROTEIN-RELATED"/>
    <property type="match status" value="1"/>
</dbReference>
<protein>
    <submittedName>
        <fullName evidence="5">Metal ABC transporter substrate-binding protein</fullName>
    </submittedName>
</protein>
<evidence type="ECO:0000256" key="3">
    <source>
        <dbReference type="ARBA" id="ARBA00023288"/>
    </source>
</evidence>
<comment type="caution">
    <text evidence="5">The sequence shown here is derived from an EMBL/GenBank/DDBJ whole genome shotgun (WGS) entry which is preliminary data.</text>
</comment>
<keyword evidence="3" id="KW-0449">Lipoprotein</keyword>
<feature type="domain" description="Solute-binding protein family 3/N-terminal" evidence="4">
    <location>
        <begin position="33"/>
        <end position="262"/>
    </location>
</feature>
<name>A0A2I0V1V2_9BACI</name>
<dbReference type="AlphaFoldDB" id="A0A2I0V1V2"/>
<evidence type="ECO:0000256" key="2">
    <source>
        <dbReference type="ARBA" id="ARBA00023139"/>
    </source>
</evidence>
<evidence type="ECO:0000313" key="5">
    <source>
        <dbReference type="EMBL" id="PKU52287.1"/>
    </source>
</evidence>
<dbReference type="PANTHER" id="PTHR30024:SF46">
    <property type="entry name" value="ABC TRANSPORTER, SUBSTRATE-BINDING LIPOPROTEIN"/>
    <property type="match status" value="1"/>
</dbReference>
<dbReference type="EMBL" id="PDFK01000002">
    <property type="protein sequence ID" value="PKU52287.1"/>
    <property type="molecule type" value="Genomic_DNA"/>
</dbReference>
<gene>
    <name evidence="5" type="ORF">CRI88_07950</name>
</gene>
<keyword evidence="2" id="KW-0564">Palmitate</keyword>
<dbReference type="InterPro" id="IPR001638">
    <property type="entry name" value="Solute-binding_3/MltF_N"/>
</dbReference>
<evidence type="ECO:0000259" key="4">
    <source>
        <dbReference type="SMART" id="SM00062"/>
    </source>
</evidence>
<dbReference type="Proteomes" id="UP000234956">
    <property type="component" value="Unassembled WGS sequence"/>
</dbReference>
<dbReference type="Gene3D" id="3.40.190.10">
    <property type="entry name" value="Periplasmic binding protein-like II"/>
    <property type="match status" value="2"/>
</dbReference>
<organism evidence="5 6">
    <name type="scientific">Lysinibacillus fusiformis</name>
    <dbReference type="NCBI Taxonomy" id="28031"/>
    <lineage>
        <taxon>Bacteria</taxon>
        <taxon>Bacillati</taxon>
        <taxon>Bacillota</taxon>
        <taxon>Bacilli</taxon>
        <taxon>Bacillales</taxon>
        <taxon>Bacillaceae</taxon>
        <taxon>Lysinibacillus</taxon>
    </lineage>
</organism>
<comment type="similarity">
    <text evidence="1">Belongs to the bacterial solute-binding protein SsuA/TauA family.</text>
</comment>